<evidence type="ECO:0000313" key="13">
    <source>
        <dbReference type="Proteomes" id="UP000291078"/>
    </source>
</evidence>
<feature type="transmembrane region" description="Helical" evidence="9">
    <location>
        <begin position="437"/>
        <end position="461"/>
    </location>
</feature>
<dbReference type="Pfam" id="PF00873">
    <property type="entry name" value="ACR_tran"/>
    <property type="match status" value="1"/>
</dbReference>
<feature type="region of interest" description="Disordered" evidence="10">
    <location>
        <begin position="1037"/>
        <end position="1057"/>
    </location>
</feature>
<dbReference type="SUPFAM" id="SSF82714">
    <property type="entry name" value="Multidrug efflux transporter AcrB TolC docking domain, DN and DC subdomains"/>
    <property type="match status" value="2"/>
</dbReference>
<dbReference type="PANTHER" id="PTHR32063">
    <property type="match status" value="1"/>
</dbReference>
<feature type="transmembrane region" description="Helical" evidence="9">
    <location>
        <begin position="897"/>
        <end position="917"/>
    </location>
</feature>
<dbReference type="Gene3D" id="1.20.1640.10">
    <property type="entry name" value="Multidrug efflux transporter AcrB transmembrane domain"/>
    <property type="match status" value="2"/>
</dbReference>
<dbReference type="Gene3D" id="3.30.70.1320">
    <property type="entry name" value="Multidrug efflux transporter AcrB pore domain like"/>
    <property type="match status" value="1"/>
</dbReference>
<feature type="transmembrane region" description="Helical" evidence="9">
    <location>
        <begin position="395"/>
        <end position="416"/>
    </location>
</feature>
<protein>
    <recommendedName>
        <fullName evidence="9">Efflux pump membrane transporter</fullName>
    </recommendedName>
</protein>
<dbReference type="InterPro" id="IPR001036">
    <property type="entry name" value="Acrflvin-R"/>
</dbReference>
<feature type="transmembrane region" description="Helical" evidence="9">
    <location>
        <begin position="12"/>
        <end position="34"/>
    </location>
</feature>
<evidence type="ECO:0000256" key="6">
    <source>
        <dbReference type="ARBA" id="ARBA00022692"/>
    </source>
</evidence>
<sequence>MLSAFCVNRPIFAMVISLIIVIGGGVAMFALPIAQYPEITPPQVTVSATYAGADSDTVAQTVAAPIETQVNGADNMIYMQSTSSPTGSMTLNVYFDIGTDPDTAQVQVQNRVNLALPQLPDTVQKTGINVQKRSSSFLLLIAVYSPDNRFDQQYINNYANLYVLDAIKRLNGANQAQIMGSADLAMRIWLRPDRMAALGITAQDVQRAVQNQNEQFGAGSVGQAPNARPVELSFPLVTPGRLTTPEQFENIILRADNQGAAIVRLRDVGRAEIGQQQYTLRSALNGKPATIIAVYQQPGSNAIQVAKDVRKVLDEMSTSFPAGMSYKISLDTTEFVSASIDEVVHTLIEAVILVVLVVFIFLQNFRATVIPVLAVFVSIIGTFAGLLALGFSINLLTLFALVLAIGIVVDDAIVVVENVERNMAEFKLSPREATLRAMEEVTGPVIAIVLVLSAVFIPVAFVSGTTGQLYRQFALTIVVSVVISGFCALTLSPALAAMILKPGHHTPWRGFVWFNERFDRLVHHYGNWVRGFMRRVVLAMALFGVMLLAVWQLFSHIPTAFVPAEDQGYILVAVMMPDSASLDRTEKVTQQVADLFRQHPAVEDASALSGYSFIDSQYKTNAGTVFVGMKSFSKRDSADLGVPAMLHEITPKLRGISEAIVIPVNPPSIPGLGSQGGFEFWVQNRGTGSTAELEGVTRNFIKAAAEHKELGRLTSTIQSASRQMRVEVDKEKAETMGVPIADVYGTLQTQFGSLYISQFSQYSRVWQVILQAEPQYRASPTNLEYLYVRGHDGKMAPVSGLLNTKYASGPDLLSRFNNFPAAKITGDAAPGYSSGQALAAMEAVARDTLPASYSFAWSGEAFEQKKSGNTTTIVFVFGIVMVFLILAAQYESWSLPLSILTAVPFGIFGALLAILLRGLSNDVYFQIGMVTLIGLAAKNAILIVEFAVMKHKEGLSHADAAVEAAKLRLRPIVMTSLAFILGAVPLFIASGAGSNSRHSIGTGIIGGMIAATTLALLFVPLFSWLVGTAADKWAARRGRKAPAAPAAPTTPPPGEPS</sequence>
<dbReference type="Proteomes" id="UP000291078">
    <property type="component" value="Unassembled WGS sequence"/>
</dbReference>
<feature type="transmembrane region" description="Helical" evidence="9">
    <location>
        <begin position="1004"/>
        <end position="1030"/>
    </location>
</feature>
<dbReference type="GO" id="GO:0009636">
    <property type="term" value="P:response to toxic substance"/>
    <property type="evidence" value="ECO:0007669"/>
    <property type="project" value="UniProtKB-ARBA"/>
</dbReference>
<feature type="transmembrane region" description="Helical" evidence="9">
    <location>
        <begin position="536"/>
        <end position="554"/>
    </location>
</feature>
<dbReference type="GO" id="GO:0015562">
    <property type="term" value="F:efflux transmembrane transporter activity"/>
    <property type="evidence" value="ECO:0007669"/>
    <property type="project" value="InterPro"/>
</dbReference>
<gene>
    <name evidence="12" type="ORF">EV147_4148</name>
</gene>
<feature type="compositionally biased region" description="Pro residues" evidence="10">
    <location>
        <begin position="1048"/>
        <end position="1057"/>
    </location>
</feature>
<dbReference type="GO" id="GO:0042910">
    <property type="term" value="F:xenobiotic transmembrane transporter activity"/>
    <property type="evidence" value="ECO:0007669"/>
    <property type="project" value="TreeGrafter"/>
</dbReference>
<feature type="transmembrane region" description="Helical" evidence="9">
    <location>
        <begin position="369"/>
        <end position="389"/>
    </location>
</feature>
<keyword evidence="8 9" id="KW-0472">Membrane</keyword>
<dbReference type="EMBL" id="SGXM01000007">
    <property type="protein sequence ID" value="RZT32403.1"/>
    <property type="molecule type" value="Genomic_DNA"/>
</dbReference>
<evidence type="ECO:0000313" key="12">
    <source>
        <dbReference type="EMBL" id="RZT32403.1"/>
    </source>
</evidence>
<dbReference type="Gene3D" id="3.30.2090.10">
    <property type="entry name" value="Multidrug efflux transporter AcrB TolC docking domain, DN and DC subdomains"/>
    <property type="match status" value="2"/>
</dbReference>
<dbReference type="SUPFAM" id="SSF82866">
    <property type="entry name" value="Multidrug efflux transporter AcrB transmembrane domain"/>
    <property type="match status" value="2"/>
</dbReference>
<dbReference type="OrthoDB" id="9176627at2"/>
<dbReference type="InterPro" id="IPR027463">
    <property type="entry name" value="AcrB_DN_DC_subdom"/>
</dbReference>
<dbReference type="InterPro" id="IPR000731">
    <property type="entry name" value="SSD"/>
</dbReference>
<feature type="domain" description="SSD" evidence="11">
    <location>
        <begin position="372"/>
        <end position="498"/>
    </location>
</feature>
<dbReference type="NCBIfam" id="NF000282">
    <property type="entry name" value="RND_permease_1"/>
    <property type="match status" value="1"/>
</dbReference>
<evidence type="ECO:0000256" key="2">
    <source>
        <dbReference type="ARBA" id="ARBA00010942"/>
    </source>
</evidence>
<dbReference type="Gene3D" id="3.30.70.1440">
    <property type="entry name" value="Multidrug efflux transporter AcrB pore domain"/>
    <property type="match status" value="1"/>
</dbReference>
<dbReference type="Gene3D" id="3.30.70.1430">
    <property type="entry name" value="Multidrug efflux transporter AcrB pore domain"/>
    <property type="match status" value="2"/>
</dbReference>
<reference evidence="12 13" key="1">
    <citation type="journal article" date="2015" name="Stand. Genomic Sci.">
        <title>Genomic Encyclopedia of Bacterial and Archaeal Type Strains, Phase III: the genomes of soil and plant-associated and newly described type strains.</title>
        <authorList>
            <person name="Whitman W.B."/>
            <person name="Woyke T."/>
            <person name="Klenk H.P."/>
            <person name="Zhou Y."/>
            <person name="Lilburn T.G."/>
            <person name="Beck B.J."/>
            <person name="De Vos P."/>
            <person name="Vandamme P."/>
            <person name="Eisen J.A."/>
            <person name="Garrity G."/>
            <person name="Hugenholtz P."/>
            <person name="Kyrpides N.C."/>
        </authorList>
    </citation>
    <scope>NUCLEOTIDE SEQUENCE [LARGE SCALE GENOMIC DNA]</scope>
    <source>
        <strain evidence="12 13">ASC-9842</strain>
    </source>
</reference>
<evidence type="ECO:0000256" key="10">
    <source>
        <dbReference type="SAM" id="MobiDB-lite"/>
    </source>
</evidence>
<dbReference type="SUPFAM" id="SSF82693">
    <property type="entry name" value="Multidrug efflux transporter AcrB pore domain, PN1, PN2, PC1 and PC2 subdomains"/>
    <property type="match status" value="3"/>
</dbReference>
<evidence type="ECO:0000256" key="5">
    <source>
        <dbReference type="ARBA" id="ARBA00022519"/>
    </source>
</evidence>
<organism evidence="12 13">
    <name type="scientific">Cupriavidus agavae</name>
    <dbReference type="NCBI Taxonomy" id="1001822"/>
    <lineage>
        <taxon>Bacteria</taxon>
        <taxon>Pseudomonadati</taxon>
        <taxon>Pseudomonadota</taxon>
        <taxon>Betaproteobacteria</taxon>
        <taxon>Burkholderiales</taxon>
        <taxon>Burkholderiaceae</taxon>
        <taxon>Cupriavidus</taxon>
    </lineage>
</organism>
<dbReference type="PRINTS" id="PR00702">
    <property type="entry name" value="ACRIFLAVINRP"/>
</dbReference>
<comment type="similarity">
    <text evidence="2 9">Belongs to the resistance-nodulation-cell division (RND) (TC 2.A.6) family.</text>
</comment>
<feature type="transmembrane region" description="Helical" evidence="9">
    <location>
        <begin position="473"/>
        <end position="500"/>
    </location>
</feature>
<evidence type="ECO:0000256" key="7">
    <source>
        <dbReference type="ARBA" id="ARBA00022989"/>
    </source>
</evidence>
<dbReference type="FunFam" id="1.20.1640.10:FF:000001">
    <property type="entry name" value="Efflux pump membrane transporter"/>
    <property type="match status" value="1"/>
</dbReference>
<keyword evidence="13" id="KW-1185">Reference proteome</keyword>
<evidence type="ECO:0000256" key="4">
    <source>
        <dbReference type="ARBA" id="ARBA00022475"/>
    </source>
</evidence>
<evidence type="ECO:0000259" key="11">
    <source>
        <dbReference type="PROSITE" id="PS50156"/>
    </source>
</evidence>
<dbReference type="PANTHER" id="PTHR32063:SF76">
    <property type="entry name" value="EFFLUX PUMP MEMBRANE TRANSPORTER"/>
    <property type="match status" value="1"/>
</dbReference>
<keyword evidence="7 9" id="KW-1133">Transmembrane helix</keyword>
<proteinExistence type="inferred from homology"/>
<feature type="transmembrane region" description="Helical" evidence="9">
    <location>
        <begin position="923"/>
        <end position="948"/>
    </location>
</feature>
<dbReference type="AlphaFoldDB" id="A0A4Q7RGL6"/>
<accession>A0A4Q7RGL6</accession>
<dbReference type="GO" id="GO:0005886">
    <property type="term" value="C:plasma membrane"/>
    <property type="evidence" value="ECO:0007669"/>
    <property type="project" value="UniProtKB-SubCell"/>
</dbReference>
<evidence type="ECO:0000256" key="9">
    <source>
        <dbReference type="RuleBase" id="RU364070"/>
    </source>
</evidence>
<dbReference type="FunFam" id="3.30.70.1430:FF:000001">
    <property type="entry name" value="Efflux pump membrane transporter"/>
    <property type="match status" value="1"/>
</dbReference>
<comment type="caution">
    <text evidence="12">The sequence shown here is derived from an EMBL/GenBank/DDBJ whole genome shotgun (WGS) entry which is preliminary data.</text>
</comment>
<feature type="transmembrane region" description="Helical" evidence="9">
    <location>
        <begin position="872"/>
        <end position="890"/>
    </location>
</feature>
<keyword evidence="3 9" id="KW-0813">Transport</keyword>
<feature type="transmembrane region" description="Helical" evidence="9">
    <location>
        <begin position="343"/>
        <end position="362"/>
    </location>
</feature>
<dbReference type="PROSITE" id="PS50156">
    <property type="entry name" value="SSD"/>
    <property type="match status" value="1"/>
</dbReference>
<dbReference type="InterPro" id="IPR004764">
    <property type="entry name" value="MdtF-like"/>
</dbReference>
<dbReference type="RefSeq" id="WP_130393076.1">
    <property type="nucleotide sequence ID" value="NZ_SGXM01000007.1"/>
</dbReference>
<comment type="subcellular location">
    <subcellularLocation>
        <location evidence="1 9">Cell inner membrane</location>
        <topology evidence="1 9">Multi-pass membrane protein</topology>
    </subcellularLocation>
</comment>
<evidence type="ECO:0000256" key="3">
    <source>
        <dbReference type="ARBA" id="ARBA00022448"/>
    </source>
</evidence>
<evidence type="ECO:0000256" key="8">
    <source>
        <dbReference type="ARBA" id="ARBA00023136"/>
    </source>
</evidence>
<name>A0A4Q7RGL6_9BURK</name>
<evidence type="ECO:0000256" key="1">
    <source>
        <dbReference type="ARBA" id="ARBA00004429"/>
    </source>
</evidence>
<keyword evidence="4" id="KW-1003">Cell membrane</keyword>
<keyword evidence="5 9" id="KW-0997">Cell inner membrane</keyword>
<feature type="transmembrane region" description="Helical" evidence="9">
    <location>
        <begin position="969"/>
        <end position="992"/>
    </location>
</feature>
<keyword evidence="6 9" id="KW-0812">Transmembrane</keyword>
<dbReference type="NCBIfam" id="TIGR00915">
    <property type="entry name" value="2A0602"/>
    <property type="match status" value="1"/>
</dbReference>